<gene>
    <name evidence="1" type="ORF">AVDCRST_MAG40-1008</name>
</gene>
<accession>A0A6J4KQZ5</accession>
<feature type="non-terminal residue" evidence="1">
    <location>
        <position position="1"/>
    </location>
</feature>
<organism evidence="1">
    <name type="scientific">uncultured Gemmatimonadaceae bacterium</name>
    <dbReference type="NCBI Taxonomy" id="246130"/>
    <lineage>
        <taxon>Bacteria</taxon>
        <taxon>Pseudomonadati</taxon>
        <taxon>Gemmatimonadota</taxon>
        <taxon>Gemmatimonadia</taxon>
        <taxon>Gemmatimonadales</taxon>
        <taxon>Gemmatimonadaceae</taxon>
        <taxon>environmental samples</taxon>
    </lineage>
</organism>
<dbReference type="EMBL" id="CADCTX010000295">
    <property type="protein sequence ID" value="CAA9311621.1"/>
    <property type="molecule type" value="Genomic_DNA"/>
</dbReference>
<reference evidence="1" key="1">
    <citation type="submission" date="2020-02" db="EMBL/GenBank/DDBJ databases">
        <authorList>
            <person name="Meier V. D."/>
        </authorList>
    </citation>
    <scope>NUCLEOTIDE SEQUENCE</scope>
    <source>
        <strain evidence="1">AVDCRST_MAG40</strain>
    </source>
</reference>
<name>A0A6J4KQZ5_9BACT</name>
<dbReference type="AlphaFoldDB" id="A0A6J4KQZ5"/>
<evidence type="ECO:0000313" key="1">
    <source>
        <dbReference type="EMBL" id="CAA9311621.1"/>
    </source>
</evidence>
<protein>
    <submittedName>
        <fullName evidence="1">Uncharacterized protein</fullName>
    </submittedName>
</protein>
<feature type="non-terminal residue" evidence="1">
    <location>
        <position position="54"/>
    </location>
</feature>
<sequence length="54" mass="5903">GGQGDVLVVPRLRLRRGAEQRGLEAAALHQAARQRLAGQRAVLAVLLPRRPREV</sequence>
<proteinExistence type="predicted"/>